<reference evidence="1" key="1">
    <citation type="submission" date="2020-03" db="EMBL/GenBank/DDBJ databases">
        <title>The deep terrestrial virosphere.</title>
        <authorList>
            <person name="Holmfeldt K."/>
            <person name="Nilsson E."/>
            <person name="Simone D."/>
            <person name="Lopez-Fernandez M."/>
            <person name="Wu X."/>
            <person name="de Brujin I."/>
            <person name="Lundin D."/>
            <person name="Andersson A."/>
            <person name="Bertilsson S."/>
            <person name="Dopson M."/>
        </authorList>
    </citation>
    <scope>NUCLEOTIDE SEQUENCE</scope>
    <source>
        <strain evidence="1">MM415A00606</strain>
        <strain evidence="2">MM415B03160</strain>
    </source>
</reference>
<evidence type="ECO:0000313" key="1">
    <source>
        <dbReference type="EMBL" id="QJA81028.1"/>
    </source>
</evidence>
<dbReference type="EMBL" id="MT142646">
    <property type="protein sequence ID" value="QJA86610.1"/>
    <property type="molecule type" value="Genomic_DNA"/>
</dbReference>
<dbReference type="SUPFAM" id="SSF46955">
    <property type="entry name" value="Putative DNA-binding domain"/>
    <property type="match status" value="1"/>
</dbReference>
<dbReference type="EMBL" id="MT142444">
    <property type="protein sequence ID" value="QJA81028.1"/>
    <property type="molecule type" value="Genomic_DNA"/>
</dbReference>
<dbReference type="InterPro" id="IPR009061">
    <property type="entry name" value="DNA-bd_dom_put_sf"/>
</dbReference>
<dbReference type="Gene3D" id="1.10.1660.10">
    <property type="match status" value="1"/>
</dbReference>
<organism evidence="1">
    <name type="scientific">viral metagenome</name>
    <dbReference type="NCBI Taxonomy" id="1070528"/>
    <lineage>
        <taxon>unclassified sequences</taxon>
        <taxon>metagenomes</taxon>
        <taxon>organismal metagenomes</taxon>
    </lineage>
</organism>
<proteinExistence type="predicted"/>
<dbReference type="AlphaFoldDB" id="A0A6M3KHR0"/>
<name>A0A6M3KHR0_9ZZZZ</name>
<protein>
    <submittedName>
        <fullName evidence="1">Putative DNA binding, helix-turn-helix domain containing protein</fullName>
    </submittedName>
</protein>
<gene>
    <name evidence="1" type="ORF">MM415A00606_0029</name>
    <name evidence="2" type="ORF">MM415B03160_0015</name>
</gene>
<sequence>MSKVIIVQGDKINEVDSFYNETDTLKELGISRPTLFRWIKSGRIIPNRTLNENLYKISDIERLKNGNT</sequence>
<accession>A0A6M3KHR0</accession>
<evidence type="ECO:0000313" key="2">
    <source>
        <dbReference type="EMBL" id="QJA86610.1"/>
    </source>
</evidence>